<organism evidence="7 8">
    <name type="scientific">Photorhabdus khanii subsp. guanajuatensis</name>
    <dbReference type="NCBI Taxonomy" id="2100166"/>
    <lineage>
        <taxon>Bacteria</taxon>
        <taxon>Pseudomonadati</taxon>
        <taxon>Pseudomonadota</taxon>
        <taxon>Gammaproteobacteria</taxon>
        <taxon>Enterobacterales</taxon>
        <taxon>Morganellaceae</taxon>
        <taxon>Photorhabdus</taxon>
    </lineage>
</organism>
<dbReference type="Gene3D" id="1.20.1250.20">
    <property type="entry name" value="MFS general substrate transporter like domains"/>
    <property type="match status" value="1"/>
</dbReference>
<feature type="transmembrane region" description="Helical" evidence="6">
    <location>
        <begin position="94"/>
        <end position="120"/>
    </location>
</feature>
<dbReference type="GO" id="GO:0022857">
    <property type="term" value="F:transmembrane transporter activity"/>
    <property type="evidence" value="ECO:0007669"/>
    <property type="project" value="InterPro"/>
</dbReference>
<feature type="transmembrane region" description="Helical" evidence="6">
    <location>
        <begin position="66"/>
        <end position="88"/>
    </location>
</feature>
<feature type="transmembrane region" description="Helical" evidence="6">
    <location>
        <begin position="9"/>
        <end position="27"/>
    </location>
</feature>
<dbReference type="RefSeq" id="WP_132356094.1">
    <property type="nucleotide sequence ID" value="NZ_CAWOJO010000059.1"/>
</dbReference>
<evidence type="ECO:0000256" key="2">
    <source>
        <dbReference type="ARBA" id="ARBA00022475"/>
    </source>
</evidence>
<feature type="transmembrane region" description="Helical" evidence="6">
    <location>
        <begin position="297"/>
        <end position="319"/>
    </location>
</feature>
<name>A0A4R4IZ63_9GAMM</name>
<dbReference type="PANTHER" id="PTHR23513:SF6">
    <property type="entry name" value="MAJOR FACILITATOR SUPERFAMILY ASSOCIATED DOMAIN-CONTAINING PROTEIN"/>
    <property type="match status" value="1"/>
</dbReference>
<evidence type="ECO:0000313" key="8">
    <source>
        <dbReference type="Proteomes" id="UP000295598"/>
    </source>
</evidence>
<feature type="transmembrane region" description="Helical" evidence="6">
    <location>
        <begin position="364"/>
        <end position="384"/>
    </location>
</feature>
<keyword evidence="4 6" id="KW-1133">Transmembrane helix</keyword>
<evidence type="ECO:0008006" key="9">
    <source>
        <dbReference type="Google" id="ProtNLM"/>
    </source>
</evidence>
<evidence type="ECO:0000256" key="6">
    <source>
        <dbReference type="SAM" id="Phobius"/>
    </source>
</evidence>
<dbReference type="EMBL" id="PUJY01000059">
    <property type="protein sequence ID" value="TDB45649.1"/>
    <property type="molecule type" value="Genomic_DNA"/>
</dbReference>
<evidence type="ECO:0000256" key="5">
    <source>
        <dbReference type="ARBA" id="ARBA00023136"/>
    </source>
</evidence>
<dbReference type="GO" id="GO:0005886">
    <property type="term" value="C:plasma membrane"/>
    <property type="evidence" value="ECO:0007669"/>
    <property type="project" value="UniProtKB-SubCell"/>
</dbReference>
<evidence type="ECO:0000256" key="3">
    <source>
        <dbReference type="ARBA" id="ARBA00022692"/>
    </source>
</evidence>
<comment type="subcellular location">
    <subcellularLocation>
        <location evidence="1">Cell membrane</location>
        <topology evidence="1">Multi-pass membrane protein</topology>
    </subcellularLocation>
</comment>
<dbReference type="AlphaFoldDB" id="A0A4R4IZ63"/>
<feature type="transmembrane region" description="Helical" evidence="6">
    <location>
        <begin position="245"/>
        <end position="265"/>
    </location>
</feature>
<evidence type="ECO:0000256" key="4">
    <source>
        <dbReference type="ARBA" id="ARBA00022989"/>
    </source>
</evidence>
<accession>A0A4R4IZ63</accession>
<feature type="transmembrane region" description="Helical" evidence="6">
    <location>
        <begin position="157"/>
        <end position="176"/>
    </location>
</feature>
<dbReference type="PANTHER" id="PTHR23513">
    <property type="entry name" value="INTEGRAL MEMBRANE EFFLUX PROTEIN-RELATED"/>
    <property type="match status" value="1"/>
</dbReference>
<protein>
    <recommendedName>
        <fullName evidence="9">MFS transporter</fullName>
    </recommendedName>
</protein>
<keyword evidence="5 6" id="KW-0472">Membrane</keyword>
<keyword evidence="3 6" id="KW-0812">Transmembrane</keyword>
<feature type="transmembrane region" description="Helical" evidence="6">
    <location>
        <begin position="340"/>
        <end position="358"/>
    </location>
</feature>
<dbReference type="InterPro" id="IPR036259">
    <property type="entry name" value="MFS_trans_sf"/>
</dbReference>
<evidence type="ECO:0000256" key="1">
    <source>
        <dbReference type="ARBA" id="ARBA00004651"/>
    </source>
</evidence>
<evidence type="ECO:0000313" key="7">
    <source>
        <dbReference type="EMBL" id="TDB45649.1"/>
    </source>
</evidence>
<sequence length="396" mass="43245">MKSLAIAELFINIGKAILLLSFAKFMYDETGQIWQISLIFIAEILISTILPILVGKSVDNQGVRTVLIGSAVCHVVFCLAGVLALTQLGMSVSILLLISVFLSFLGPISKMALFSVTPLLSQHDRLEKDNGTLTSAFQGGQLIGMALSAWLLDKFDFVAILTFVVCLYSAASFFYWRATANLTLAEPPSDIDKREDPENLWQLFKASKPYMRYFVLSNFDFVTVAIFNIMLVSVVSQAFDGNTYWLAGLDASFAIGALVGGAVIAKQIRNKSTSLSDVVAIQVAFLIYLGLCFVEQAVYLMPLAIVSIGLFQSYSGIYWRTLLHKQLPSHMIGRLSSIKYILSSVHIGIVAMVVSYAHELGFQYAIATAAVITIGQILFIAISIKQSPAIESKSSS</sequence>
<feature type="transmembrane region" description="Helical" evidence="6">
    <location>
        <begin position="33"/>
        <end position="54"/>
    </location>
</feature>
<feature type="transmembrane region" description="Helical" evidence="6">
    <location>
        <begin position="272"/>
        <end position="291"/>
    </location>
</feature>
<reference evidence="7 8" key="1">
    <citation type="journal article" date="2019" name="Int. J. Syst. Evol. Microbiol.">
        <title>Photorhabdus khanii subsp. guanajuatensis subsp. nov., isolated from Heterorhabditis atacamensis, and Photorhabdus luminescens subsp. mexicana subsp. nov., isolated from Heterorhabditis mexicana entomopathogenic nematodes.</title>
        <authorList>
            <person name="Machado R.A.R."/>
            <person name="Bruno P."/>
            <person name="Arce C.C.M."/>
            <person name="Liechti N."/>
            <person name="Kohler A."/>
            <person name="Bernal J."/>
            <person name="Bruggmann R."/>
            <person name="Turlings T.C.J."/>
        </authorList>
    </citation>
    <scope>NUCLEOTIDE SEQUENCE [LARGE SCALE GENOMIC DNA]</scope>
    <source>
        <strain evidence="7 8">MEX20-17</strain>
    </source>
</reference>
<dbReference type="InterPro" id="IPR011701">
    <property type="entry name" value="MFS"/>
</dbReference>
<dbReference type="Proteomes" id="UP000295598">
    <property type="component" value="Unassembled WGS sequence"/>
</dbReference>
<gene>
    <name evidence="7" type="ORF">C5467_21510</name>
</gene>
<keyword evidence="2" id="KW-1003">Cell membrane</keyword>
<dbReference type="Pfam" id="PF07690">
    <property type="entry name" value="MFS_1"/>
    <property type="match status" value="1"/>
</dbReference>
<proteinExistence type="predicted"/>
<comment type="caution">
    <text evidence="7">The sequence shown here is derived from an EMBL/GenBank/DDBJ whole genome shotgun (WGS) entry which is preliminary data.</text>
</comment>
<dbReference type="SUPFAM" id="SSF103473">
    <property type="entry name" value="MFS general substrate transporter"/>
    <property type="match status" value="1"/>
</dbReference>
<feature type="transmembrane region" description="Helical" evidence="6">
    <location>
        <begin position="213"/>
        <end position="239"/>
    </location>
</feature>